<reference evidence="1 2" key="1">
    <citation type="submission" date="2023-10" db="EMBL/GenBank/DDBJ databases">
        <title>Surface-active antibiotics is a multifunctional adaptation for post-fire microbes.</title>
        <authorList>
            <person name="Liu M.D."/>
            <person name="Du Y."/>
            <person name="Koupaei S.K."/>
            <person name="Kim N.R."/>
            <person name="Zhang W."/>
            <person name="Traxler M.F."/>
        </authorList>
    </citation>
    <scope>NUCLEOTIDE SEQUENCE [LARGE SCALE GENOMIC DNA]</scope>
    <source>
        <strain evidence="1 2">F3</strain>
    </source>
</reference>
<evidence type="ECO:0000313" key="2">
    <source>
        <dbReference type="Proteomes" id="UP001302652"/>
    </source>
</evidence>
<protein>
    <submittedName>
        <fullName evidence="1">DUF3460 family protein</fullName>
    </submittedName>
</protein>
<accession>A0ABZ0E9U2</accession>
<dbReference type="InterPro" id="IPR021853">
    <property type="entry name" value="DUF3460"/>
</dbReference>
<dbReference type="EMBL" id="CP136511">
    <property type="protein sequence ID" value="WOD13992.1"/>
    <property type="molecule type" value="Genomic_DNA"/>
</dbReference>
<evidence type="ECO:0000313" key="1">
    <source>
        <dbReference type="EMBL" id="WOD13992.1"/>
    </source>
</evidence>
<dbReference type="Pfam" id="PF11943">
    <property type="entry name" value="DUF3460"/>
    <property type="match status" value="1"/>
</dbReference>
<proteinExistence type="predicted"/>
<dbReference type="Proteomes" id="UP001302652">
    <property type="component" value="Chromosome 3"/>
</dbReference>
<gene>
    <name evidence="1" type="ORF">RW095_00115</name>
</gene>
<sequence>MKLFNRSRNVPSATSAGLYVSPFEQFLNQYKSKHPEVDREQMQGRALLWDKLPIESETTEEPYGKDRLSQSGYVYYRDVG</sequence>
<name>A0ABZ0E9U2_9BURK</name>
<organism evidence="1 2">
    <name type="scientific">Paraburkholderia kirstenboschensis</name>
    <dbReference type="NCBI Taxonomy" id="1245436"/>
    <lineage>
        <taxon>Bacteria</taxon>
        <taxon>Pseudomonadati</taxon>
        <taxon>Pseudomonadota</taxon>
        <taxon>Betaproteobacteria</taxon>
        <taxon>Burkholderiales</taxon>
        <taxon>Burkholderiaceae</taxon>
        <taxon>Paraburkholderia</taxon>
    </lineage>
</organism>
<keyword evidence="2" id="KW-1185">Reference proteome</keyword>
<dbReference type="RefSeq" id="WP_317015734.1">
    <property type="nucleotide sequence ID" value="NZ_CP136511.1"/>
</dbReference>